<dbReference type="InterPro" id="IPR011990">
    <property type="entry name" value="TPR-like_helical_dom_sf"/>
</dbReference>
<dbReference type="Proteomes" id="UP000887229">
    <property type="component" value="Unassembled WGS sequence"/>
</dbReference>
<dbReference type="RefSeq" id="XP_046118838.1">
    <property type="nucleotide sequence ID" value="XM_046264942.1"/>
</dbReference>
<comment type="subcellular location">
    <subcellularLocation>
        <location evidence="1">Nucleus</location>
    </subcellularLocation>
</comment>
<feature type="region of interest" description="Disordered" evidence="2">
    <location>
        <begin position="564"/>
        <end position="590"/>
    </location>
</feature>
<dbReference type="PANTHER" id="PTHR15696:SF36">
    <property type="entry name" value="NONSENSE-MEDIATED MRNA DECAY FACTOR"/>
    <property type="match status" value="1"/>
</dbReference>
<protein>
    <recommendedName>
        <fullName evidence="1">Nonsense-mediated mRNA decay factor</fullName>
    </recommendedName>
</protein>
<keyword evidence="1" id="KW-0539">Nucleus</keyword>
<feature type="region of interest" description="Disordered" evidence="2">
    <location>
        <begin position="691"/>
        <end position="731"/>
    </location>
</feature>
<dbReference type="InterPro" id="IPR045153">
    <property type="entry name" value="Est1/Ebs1-like"/>
</dbReference>
<proteinExistence type="predicted"/>
<dbReference type="GeneID" id="70295845"/>
<feature type="region of interest" description="Disordered" evidence="2">
    <location>
        <begin position="629"/>
        <end position="650"/>
    </location>
</feature>
<evidence type="ECO:0000313" key="5">
    <source>
        <dbReference type="EMBL" id="KAG9254914.1"/>
    </source>
</evidence>
<accession>A0A9P7ZMM7</accession>
<comment type="function">
    <text evidence="1">Plays a role in nonsense-mediated mRNA decay.</text>
</comment>
<dbReference type="SUPFAM" id="SSF48452">
    <property type="entry name" value="TPR-like"/>
    <property type="match status" value="1"/>
</dbReference>
<feature type="compositionally biased region" description="Low complexity" evidence="2">
    <location>
        <begin position="710"/>
        <end position="725"/>
    </location>
</feature>
<dbReference type="Pfam" id="PF10374">
    <property type="entry name" value="EST1"/>
    <property type="match status" value="1"/>
</dbReference>
<evidence type="ECO:0000256" key="2">
    <source>
        <dbReference type="SAM" id="MobiDB-lite"/>
    </source>
</evidence>
<dbReference type="InterPro" id="IPR018834">
    <property type="entry name" value="DNA/RNA-bd_Est1-type"/>
</dbReference>
<evidence type="ECO:0000259" key="4">
    <source>
        <dbReference type="Pfam" id="PF10374"/>
    </source>
</evidence>
<dbReference type="OrthoDB" id="69928at2759"/>
<gene>
    <name evidence="5" type="ORF">F5Z01DRAFT_673466</name>
</gene>
<dbReference type="AlphaFoldDB" id="A0A9P7ZMM7"/>
<dbReference type="GO" id="GO:0005634">
    <property type="term" value="C:nucleus"/>
    <property type="evidence" value="ECO:0007669"/>
    <property type="project" value="UniProtKB-SubCell"/>
</dbReference>
<dbReference type="InterPro" id="IPR019458">
    <property type="entry name" value="Est1-like_N"/>
</dbReference>
<evidence type="ECO:0000259" key="3">
    <source>
        <dbReference type="Pfam" id="PF10373"/>
    </source>
</evidence>
<dbReference type="Gene3D" id="1.25.40.10">
    <property type="entry name" value="Tetratricopeptide repeat domain"/>
    <property type="match status" value="1"/>
</dbReference>
<dbReference type="GO" id="GO:0000184">
    <property type="term" value="P:nuclear-transcribed mRNA catabolic process, nonsense-mediated decay"/>
    <property type="evidence" value="ECO:0007669"/>
    <property type="project" value="UniProtKB-KW"/>
</dbReference>
<dbReference type="Pfam" id="PF10373">
    <property type="entry name" value="EST1_DNA_bind"/>
    <property type="match status" value="1"/>
</dbReference>
<reference evidence="5" key="1">
    <citation type="journal article" date="2021" name="IMA Fungus">
        <title>Genomic characterization of three marine fungi, including Emericellopsis atlantica sp. nov. with signatures of a generalist lifestyle and marine biomass degradation.</title>
        <authorList>
            <person name="Hagestad O.C."/>
            <person name="Hou L."/>
            <person name="Andersen J.H."/>
            <person name="Hansen E.H."/>
            <person name="Altermark B."/>
            <person name="Li C."/>
            <person name="Kuhnert E."/>
            <person name="Cox R.J."/>
            <person name="Crous P.W."/>
            <person name="Spatafora J.W."/>
            <person name="Lail K."/>
            <person name="Amirebrahimi M."/>
            <person name="Lipzen A."/>
            <person name="Pangilinan J."/>
            <person name="Andreopoulos W."/>
            <person name="Hayes R.D."/>
            <person name="Ng V."/>
            <person name="Grigoriev I.V."/>
            <person name="Jackson S.A."/>
            <person name="Sutton T.D.S."/>
            <person name="Dobson A.D.W."/>
            <person name="Rama T."/>
        </authorList>
    </citation>
    <scope>NUCLEOTIDE SEQUENCE</scope>
    <source>
        <strain evidence="5">TS7</strain>
    </source>
</reference>
<feature type="region of interest" description="Disordered" evidence="2">
    <location>
        <begin position="840"/>
        <end position="879"/>
    </location>
</feature>
<sequence>MAMDSKDQGAEKARAAWHQGHKYRKQLLKLLEQSKEKSRNGLDTAHLDAVDQSLEQCRLACVTTIFLDFEYAATEHIDDVLWGLHVSIRAEYRRLVNALRTDKRVVEQRKVEAKYGHFLRIAQKFYKGYIQHLSARYEIKELKRVAKSIQAEDIPAKDVLSPDGDLGHKVLVSCYQTLIHLGDLSRYRVEAKQKKTYDTAQAFYSVAHDLMPESGHAYHQMGIVSQDENNRLDLLYHIYRALAVKEPHPKAREHLEGKFKAIKGQHASPRGKAPSSAHDALILWFFKLHALFYKGEPVSTQYNELEREVIHRLSSAIKDSSFSLSILKMALVNMSACHTASSTAGTAANKTTQSSFFQYTLHFNARFILKICEVIESAFESMHALQPDDPTAAKQTGEHQAVIMAVLPVLRVYGMWIAGHIPELFRSPLAPRNVLPPLMRSLAKILTFFCREVDANTQDLDTCPYLLQEDIEIRGLRPLDADRVPLGCLSYYKRQGVIKPHLESTDQRLDPVKESRCRLFDILRCGYILAKEVDVPLAHPYIDGNLVFIYEPDSQADEPLRQAVTAQTTAGSDVETVSAPSSQPSKDTVTVQNTVAPAAASMAQDPAEQQSSLEDKHMEQMDKTVADMLSPFMDSPGSRAERQESSSYGMHTASANDVAQQLLNLFQPAKDGPTPYYQSLSPGTYHSSPWGQYISSASPGTQSKPGSGQRSASVNVPSVSSPRGSYLEGADEDSFNNLQHQYINAPSAAASSTMYTNANAYGTPGRAATAVGSRGGIGPSGSYDWPRSPLHAAHHFDPPEQASTAYPLSSAYSAFTNVSSVYQGTPVFGTGYADSYRPAAQNGTQFASDPNGHKATSPGAARIQPRQDRTQTSASTYDSRIFEAAMQGKK</sequence>
<evidence type="ECO:0000313" key="6">
    <source>
        <dbReference type="Proteomes" id="UP000887229"/>
    </source>
</evidence>
<dbReference type="EMBL" id="MU251252">
    <property type="protein sequence ID" value="KAG9254914.1"/>
    <property type="molecule type" value="Genomic_DNA"/>
</dbReference>
<organism evidence="5 6">
    <name type="scientific">Emericellopsis atlantica</name>
    <dbReference type="NCBI Taxonomy" id="2614577"/>
    <lineage>
        <taxon>Eukaryota</taxon>
        <taxon>Fungi</taxon>
        <taxon>Dikarya</taxon>
        <taxon>Ascomycota</taxon>
        <taxon>Pezizomycotina</taxon>
        <taxon>Sordariomycetes</taxon>
        <taxon>Hypocreomycetidae</taxon>
        <taxon>Hypocreales</taxon>
        <taxon>Bionectriaceae</taxon>
        <taxon>Emericellopsis</taxon>
    </lineage>
</organism>
<dbReference type="PANTHER" id="PTHR15696">
    <property type="entry name" value="SMG-7 SUPPRESSOR WITH MORPHOLOGICAL EFFECT ON GENITALIA PROTEIN 7"/>
    <property type="match status" value="1"/>
</dbReference>
<keyword evidence="6" id="KW-1185">Reference proteome</keyword>
<comment type="caution">
    <text evidence="5">The sequence shown here is derived from an EMBL/GenBank/DDBJ whole genome shotgun (WGS) entry which is preliminary data.</text>
</comment>
<keyword evidence="1" id="KW-0866">Nonsense-mediated mRNA decay</keyword>
<name>A0A9P7ZMM7_9HYPO</name>
<feature type="domain" description="Telomerase activating protein Est1-like N-terminal" evidence="4">
    <location>
        <begin position="77"/>
        <end position="190"/>
    </location>
</feature>
<feature type="compositionally biased region" description="Polar residues" evidence="2">
    <location>
        <begin position="578"/>
        <end position="590"/>
    </location>
</feature>
<feature type="domain" description="DNA/RNA-binding" evidence="3">
    <location>
        <begin position="200"/>
        <end position="480"/>
    </location>
</feature>
<feature type="compositionally biased region" description="Polar residues" evidence="2">
    <location>
        <begin position="691"/>
        <end position="709"/>
    </location>
</feature>
<evidence type="ECO:0000256" key="1">
    <source>
        <dbReference type="RuleBase" id="RU369098"/>
    </source>
</evidence>